<dbReference type="EMBL" id="JAHHUM010000670">
    <property type="protein sequence ID" value="KAK5617768.1"/>
    <property type="molecule type" value="Genomic_DNA"/>
</dbReference>
<feature type="region of interest" description="Disordered" evidence="1">
    <location>
        <begin position="20"/>
        <end position="46"/>
    </location>
</feature>
<proteinExistence type="predicted"/>
<dbReference type="AlphaFoldDB" id="A0AAV9S8P5"/>
<evidence type="ECO:0000313" key="3">
    <source>
        <dbReference type="Proteomes" id="UP001311232"/>
    </source>
</evidence>
<accession>A0AAV9S8P5</accession>
<sequence length="146" mass="16218">MYGCPARIIKRPLRFIEESYVEDSSSELSTYPTDEESSGDSVLSSDEQNFLQWSQPWQLHLTTREREMQGDALVPSHQSPTTNLTPQAVEIQLPSVQSRDGAFANFAKAATNRQQVARNDSVPIRDKAGMRGWGLVFEAASQASGK</sequence>
<protein>
    <submittedName>
        <fullName evidence="2">Uncharacterized protein</fullName>
    </submittedName>
</protein>
<evidence type="ECO:0000256" key="1">
    <source>
        <dbReference type="SAM" id="MobiDB-lite"/>
    </source>
</evidence>
<dbReference type="Proteomes" id="UP001311232">
    <property type="component" value="Unassembled WGS sequence"/>
</dbReference>
<reference evidence="2 3" key="1">
    <citation type="submission" date="2021-06" db="EMBL/GenBank/DDBJ databases">
        <authorList>
            <person name="Palmer J.M."/>
        </authorList>
    </citation>
    <scope>NUCLEOTIDE SEQUENCE [LARGE SCALE GENOMIC DNA]</scope>
    <source>
        <strain evidence="2 3">MEX-2019</strain>
        <tissue evidence="2">Muscle</tissue>
    </source>
</reference>
<organism evidence="2 3">
    <name type="scientific">Crenichthys baileyi</name>
    <name type="common">White River springfish</name>
    <dbReference type="NCBI Taxonomy" id="28760"/>
    <lineage>
        <taxon>Eukaryota</taxon>
        <taxon>Metazoa</taxon>
        <taxon>Chordata</taxon>
        <taxon>Craniata</taxon>
        <taxon>Vertebrata</taxon>
        <taxon>Euteleostomi</taxon>
        <taxon>Actinopterygii</taxon>
        <taxon>Neopterygii</taxon>
        <taxon>Teleostei</taxon>
        <taxon>Neoteleostei</taxon>
        <taxon>Acanthomorphata</taxon>
        <taxon>Ovalentaria</taxon>
        <taxon>Atherinomorphae</taxon>
        <taxon>Cyprinodontiformes</taxon>
        <taxon>Goodeidae</taxon>
        <taxon>Crenichthys</taxon>
    </lineage>
</organism>
<evidence type="ECO:0000313" key="2">
    <source>
        <dbReference type="EMBL" id="KAK5617768.1"/>
    </source>
</evidence>
<keyword evidence="3" id="KW-1185">Reference proteome</keyword>
<comment type="caution">
    <text evidence="2">The sequence shown here is derived from an EMBL/GenBank/DDBJ whole genome shotgun (WGS) entry which is preliminary data.</text>
</comment>
<name>A0AAV9S8P5_9TELE</name>
<gene>
    <name evidence="2" type="ORF">CRENBAI_000378</name>
</gene>